<dbReference type="RefSeq" id="WP_038354255.1">
    <property type="nucleotide sequence ID" value="NZ_CP019962.1"/>
</dbReference>
<accession>A0AAC9W585</accession>
<organism evidence="1 2">
    <name type="scientific">Eubacterium limosum</name>
    <dbReference type="NCBI Taxonomy" id="1736"/>
    <lineage>
        <taxon>Bacteria</taxon>
        <taxon>Bacillati</taxon>
        <taxon>Bacillota</taxon>
        <taxon>Clostridia</taxon>
        <taxon>Eubacteriales</taxon>
        <taxon>Eubacteriaceae</taxon>
        <taxon>Eubacterium</taxon>
    </lineage>
</organism>
<protein>
    <recommendedName>
        <fullName evidence="3">DUF3037 family protein</fullName>
    </recommendedName>
</protein>
<dbReference type="EMBL" id="CP019962">
    <property type="protein sequence ID" value="ARD67814.1"/>
    <property type="molecule type" value="Genomic_DNA"/>
</dbReference>
<evidence type="ECO:0008006" key="3">
    <source>
        <dbReference type="Google" id="ProtNLM"/>
    </source>
</evidence>
<evidence type="ECO:0000313" key="1">
    <source>
        <dbReference type="EMBL" id="ARD67814.1"/>
    </source>
</evidence>
<proteinExistence type="predicted"/>
<dbReference type="AlphaFoldDB" id="A0AAC9W585"/>
<evidence type="ECO:0000313" key="2">
    <source>
        <dbReference type="Proteomes" id="UP000192391"/>
    </source>
</evidence>
<reference evidence="2" key="1">
    <citation type="journal article" date="2017" name="Sci. Rep.">
        <title>Determination of the Genome and Primary Transcriptome of Syngas Fermenting Eubacterium limosum ATCC 8486.</title>
        <authorList>
            <person name="Song Y."/>
            <person name="Shin J."/>
            <person name="Jeong Y."/>
            <person name="Jin S."/>
            <person name="Lee J.K."/>
            <person name="Kim D.R."/>
            <person name="Kim S.C."/>
            <person name="Cho S."/>
            <person name="Cho B.K."/>
        </authorList>
    </citation>
    <scope>NUCLEOTIDE SEQUENCE [LARGE SCALE GENOMIC DNA]</scope>
    <source>
        <strain evidence="2">ATCC 8486</strain>
    </source>
</reference>
<name>A0AAC9W585_EUBLI</name>
<dbReference type="Proteomes" id="UP000192391">
    <property type="component" value="Chromosome"/>
</dbReference>
<gene>
    <name evidence="1" type="ORF">B2M23_20735</name>
</gene>
<sequence>MENTIKYVQLYLYNNVAVSEECLCVGVLFHNLTTGERTFNGIKNFKRLRAFNDDIDVSFMKAYLAGLKAQVETEMFYLNTSFVIENFIKSFVGELKFYKITTCKTEDENFIENTTKVLLKHDFARNERLSEEDELKVIKNLIKSTGNTYSLKTLKGTYNDDIKFDFITGKYCVKIFDFKDRETLKRQLASARNWSYIADELNVEGKYEAVFLYTEPNDRNSQEFNSLLGILSQNTKNVMELEKGISFLIQTNGIEKIV</sequence>
<dbReference type="KEGG" id="elim:B2M23_20735"/>